<dbReference type="PANTHER" id="PTHR36174">
    <property type="entry name" value="LIPID II:GLYCINE GLYCYLTRANSFERASE"/>
    <property type="match status" value="1"/>
</dbReference>
<dbReference type="EMBL" id="CP123584">
    <property type="protein sequence ID" value="WZK87084.1"/>
    <property type="molecule type" value="Genomic_DNA"/>
</dbReference>
<dbReference type="Gene3D" id="3.40.630.30">
    <property type="match status" value="1"/>
</dbReference>
<evidence type="ECO:0000313" key="3">
    <source>
        <dbReference type="EMBL" id="WZK87084.1"/>
    </source>
</evidence>
<evidence type="ECO:0000256" key="1">
    <source>
        <dbReference type="SAM" id="MobiDB-lite"/>
    </source>
</evidence>
<keyword evidence="3" id="KW-0808">Transferase</keyword>
<feature type="domain" description="BioF2-like acetyltransferase" evidence="2">
    <location>
        <begin position="153"/>
        <end position="259"/>
    </location>
</feature>
<dbReference type="PANTHER" id="PTHR36174:SF1">
    <property type="entry name" value="LIPID II:GLYCINE GLYCYLTRANSFERASE"/>
    <property type="match status" value="1"/>
</dbReference>
<accession>A0ABZ2XP33</accession>
<dbReference type="Proteomes" id="UP001623232">
    <property type="component" value="Chromosome"/>
</dbReference>
<evidence type="ECO:0000259" key="2">
    <source>
        <dbReference type="Pfam" id="PF13480"/>
    </source>
</evidence>
<sequence>MFDIAAAQMSPPVRPRRTDTVRPLQQSSEFAGALRYLGRTPLILPQLDRILVLRRRFWPGIDVAMLPRVQLRKPQRLLEILQEEGLTRTPILLSPDHPEPNLGPLGAVPLVGPARAAILKLDRDLTQLRAQLHQKWRNRLVHSESQALRVTQQNLAQDPTHWVLTSDQIQQRQRRYQNWPIALTLAYARENPGQAKLFTAYDGNDPVAAILVLRHGGGATYHIAVSSPRGRQTSAHNLLIWNAIEWLHEQGCVQLDLGLVNTEDAPGLARFKLGTGADLQTLGGTWIWWPPLGRTLGPLAALDRRLMTFRHSPRKTGQQGHPQVI</sequence>
<feature type="region of interest" description="Disordered" evidence="1">
    <location>
        <begin position="1"/>
        <end position="22"/>
    </location>
</feature>
<keyword evidence="3" id="KW-0012">Acyltransferase</keyword>
<dbReference type="InterPro" id="IPR038740">
    <property type="entry name" value="BioF2-like_GNAT_dom"/>
</dbReference>
<organism evidence="3 4">
    <name type="scientific">Aliisedimentitalea scapharcae</name>
    <dbReference type="NCBI Taxonomy" id="1524259"/>
    <lineage>
        <taxon>Bacteria</taxon>
        <taxon>Pseudomonadati</taxon>
        <taxon>Pseudomonadota</taxon>
        <taxon>Alphaproteobacteria</taxon>
        <taxon>Rhodobacterales</taxon>
        <taxon>Roseobacteraceae</taxon>
        <taxon>Aliisedimentitalea</taxon>
    </lineage>
</organism>
<dbReference type="InterPro" id="IPR016181">
    <property type="entry name" value="Acyl_CoA_acyltransferase"/>
</dbReference>
<dbReference type="SUPFAM" id="SSF55729">
    <property type="entry name" value="Acyl-CoA N-acyltransferases (Nat)"/>
    <property type="match status" value="1"/>
</dbReference>
<keyword evidence="4" id="KW-1185">Reference proteome</keyword>
<dbReference type="InterPro" id="IPR050644">
    <property type="entry name" value="PG_Glycine_Bridge_Synth"/>
</dbReference>
<evidence type="ECO:0000313" key="4">
    <source>
        <dbReference type="Proteomes" id="UP001623232"/>
    </source>
</evidence>
<dbReference type="Pfam" id="PF13480">
    <property type="entry name" value="Acetyltransf_6"/>
    <property type="match status" value="1"/>
</dbReference>
<reference evidence="3 4" key="1">
    <citation type="submission" date="2023-04" db="EMBL/GenBank/DDBJ databases">
        <title>Complete genome sequence of Alisedimentitalea scapharcae.</title>
        <authorList>
            <person name="Rong J.-C."/>
            <person name="Yi M.-L."/>
            <person name="Zhao Q."/>
        </authorList>
    </citation>
    <scope>NUCLEOTIDE SEQUENCE [LARGE SCALE GENOMIC DNA]</scope>
    <source>
        <strain evidence="3 4">KCTC 42119</strain>
    </source>
</reference>
<name>A0ABZ2XP33_9RHOB</name>
<gene>
    <name evidence="3" type="ORF">QEZ52_10595</name>
</gene>
<dbReference type="GO" id="GO:0016746">
    <property type="term" value="F:acyltransferase activity"/>
    <property type="evidence" value="ECO:0007669"/>
    <property type="project" value="UniProtKB-KW"/>
</dbReference>
<dbReference type="EC" id="2.3.1.-" evidence="3"/>
<proteinExistence type="predicted"/>
<protein>
    <submittedName>
        <fullName evidence="3">GNAT family N-acetyltransferase</fullName>
        <ecNumber evidence="3">2.3.1.-</ecNumber>
    </submittedName>
</protein>